<feature type="transmembrane region" description="Helical" evidence="4">
    <location>
        <begin position="12"/>
        <end position="34"/>
    </location>
</feature>
<dbReference type="Gene3D" id="1.10.10.10">
    <property type="entry name" value="Winged helix-like DNA-binding domain superfamily/Winged helix DNA-binding domain"/>
    <property type="match status" value="1"/>
</dbReference>
<dbReference type="PANTHER" id="PTHR33204">
    <property type="entry name" value="TRANSCRIPTIONAL REGULATOR, MARR FAMILY"/>
    <property type="match status" value="1"/>
</dbReference>
<comment type="caution">
    <text evidence="6">The sequence shown here is derived from an EMBL/GenBank/DDBJ whole genome shotgun (WGS) entry which is preliminary data.</text>
</comment>
<evidence type="ECO:0000313" key="6">
    <source>
        <dbReference type="EMBL" id="MFC7348893.1"/>
    </source>
</evidence>
<evidence type="ECO:0000256" key="4">
    <source>
        <dbReference type="SAM" id="Phobius"/>
    </source>
</evidence>
<keyword evidence="7" id="KW-1185">Reference proteome</keyword>
<dbReference type="PROSITE" id="PS51118">
    <property type="entry name" value="HTH_HXLR"/>
    <property type="match status" value="1"/>
</dbReference>
<keyword evidence="2" id="KW-0238">DNA-binding</keyword>
<accession>A0ABW2M469</accession>
<keyword evidence="4" id="KW-1133">Transmembrane helix</keyword>
<evidence type="ECO:0000256" key="1">
    <source>
        <dbReference type="ARBA" id="ARBA00023015"/>
    </source>
</evidence>
<reference evidence="7" key="1">
    <citation type="journal article" date="2019" name="Int. J. Syst. Evol. Microbiol.">
        <title>The Global Catalogue of Microorganisms (GCM) 10K type strain sequencing project: providing services to taxonomists for standard genome sequencing and annotation.</title>
        <authorList>
            <consortium name="The Broad Institute Genomics Platform"/>
            <consortium name="The Broad Institute Genome Sequencing Center for Infectious Disease"/>
            <person name="Wu L."/>
            <person name="Ma J."/>
        </authorList>
    </citation>
    <scope>NUCLEOTIDE SEQUENCE [LARGE SCALE GENOMIC DNA]</scope>
    <source>
        <strain evidence="7">CCUG 54781</strain>
    </source>
</reference>
<name>A0ABW2M469_9FLAO</name>
<dbReference type="InterPro" id="IPR036388">
    <property type="entry name" value="WH-like_DNA-bd_sf"/>
</dbReference>
<gene>
    <name evidence="6" type="ORF">ACFQO9_19415</name>
</gene>
<dbReference type="PANTHER" id="PTHR33204:SF29">
    <property type="entry name" value="TRANSCRIPTIONAL REGULATOR"/>
    <property type="match status" value="1"/>
</dbReference>
<feature type="domain" description="HTH hxlR-type" evidence="5">
    <location>
        <begin position="46"/>
        <end position="144"/>
    </location>
</feature>
<protein>
    <submittedName>
        <fullName evidence="6">Winged helix-turn-helix transcriptional regulator</fullName>
    </submittedName>
</protein>
<dbReference type="EMBL" id="JBHTCR010000015">
    <property type="protein sequence ID" value="MFC7348893.1"/>
    <property type="molecule type" value="Genomic_DNA"/>
</dbReference>
<keyword evidence="1" id="KW-0805">Transcription regulation</keyword>
<organism evidence="6 7">
    <name type="scientific">Chryseobacterium zhengzhouense</name>
    <dbReference type="NCBI Taxonomy" id="1636086"/>
    <lineage>
        <taxon>Bacteria</taxon>
        <taxon>Pseudomonadati</taxon>
        <taxon>Bacteroidota</taxon>
        <taxon>Flavobacteriia</taxon>
        <taxon>Flavobacteriales</taxon>
        <taxon>Weeksellaceae</taxon>
        <taxon>Chryseobacterium group</taxon>
        <taxon>Chryseobacterium</taxon>
    </lineage>
</organism>
<dbReference type="Proteomes" id="UP001596550">
    <property type="component" value="Unassembled WGS sequence"/>
</dbReference>
<keyword evidence="4" id="KW-0812">Transmembrane</keyword>
<keyword evidence="4" id="KW-0472">Membrane</keyword>
<evidence type="ECO:0000259" key="5">
    <source>
        <dbReference type="PROSITE" id="PS51118"/>
    </source>
</evidence>
<evidence type="ECO:0000313" key="7">
    <source>
        <dbReference type="Proteomes" id="UP001596550"/>
    </source>
</evidence>
<evidence type="ECO:0000256" key="3">
    <source>
        <dbReference type="ARBA" id="ARBA00023163"/>
    </source>
</evidence>
<dbReference type="SUPFAM" id="SSF46785">
    <property type="entry name" value="Winged helix' DNA-binding domain"/>
    <property type="match status" value="1"/>
</dbReference>
<dbReference type="RefSeq" id="WP_378183485.1">
    <property type="nucleotide sequence ID" value="NZ_JBHTCR010000015.1"/>
</dbReference>
<dbReference type="InterPro" id="IPR002577">
    <property type="entry name" value="HTH_HxlR"/>
</dbReference>
<sequence length="160" mass="18624">MGYKNSSYKYGITIHIGINYSPIVQIGTYTYFYIMYERKIIPNLNCGLDLIGEVLYGKWKIRLLWFINQGHKRPSELQRKIPDASRRVLNIQLKELEDHELVTKKIYPVVPPKVEYSLTEFGESLIPVVGALGQWGDQHEERLRTLILKRIQGSVDSEEN</sequence>
<dbReference type="InterPro" id="IPR036390">
    <property type="entry name" value="WH_DNA-bd_sf"/>
</dbReference>
<dbReference type="Pfam" id="PF01638">
    <property type="entry name" value="HxlR"/>
    <property type="match status" value="1"/>
</dbReference>
<proteinExistence type="predicted"/>
<evidence type="ECO:0000256" key="2">
    <source>
        <dbReference type="ARBA" id="ARBA00023125"/>
    </source>
</evidence>
<keyword evidence="3" id="KW-0804">Transcription</keyword>